<organism evidence="1 2">
    <name type="scientific">Alkanindiges illinoisensis</name>
    <dbReference type="NCBI Taxonomy" id="197183"/>
    <lineage>
        <taxon>Bacteria</taxon>
        <taxon>Pseudomonadati</taxon>
        <taxon>Pseudomonadota</taxon>
        <taxon>Gammaproteobacteria</taxon>
        <taxon>Moraxellales</taxon>
        <taxon>Moraxellaceae</taxon>
        <taxon>Alkanindiges</taxon>
    </lineage>
</organism>
<protein>
    <submittedName>
        <fullName evidence="1">Uncharacterized protein</fullName>
    </submittedName>
</protein>
<evidence type="ECO:0000313" key="1">
    <source>
        <dbReference type="EMBL" id="TEU28673.1"/>
    </source>
</evidence>
<reference evidence="1 2" key="1">
    <citation type="submission" date="2019-03" db="EMBL/GenBank/DDBJ databases">
        <title>Alkanindiges illinoisensis: a potential pathogenic isolated from ascites of a gastric cancer patient with abdominal metastasis.</title>
        <authorList>
            <person name="Hu X."/>
            <person name="Yang B."/>
            <person name="Yan X."/>
            <person name="Lin L."/>
            <person name="Zhao H."/>
            <person name="Zhou F."/>
            <person name="Su B."/>
            <person name="Chen J."/>
            <person name="Rui Y."/>
            <person name="Wang Q."/>
            <person name="Zheng L."/>
        </authorList>
    </citation>
    <scope>NUCLEOTIDE SEQUENCE [LARGE SCALE GENOMIC DNA]</scope>
    <source>
        <strain evidence="1 2">NFYY 23406</strain>
    </source>
</reference>
<dbReference type="AlphaFoldDB" id="A0A4Y7XE80"/>
<evidence type="ECO:0000313" key="2">
    <source>
        <dbReference type="Proteomes" id="UP000297834"/>
    </source>
</evidence>
<name>A0A4Y7XE80_9GAMM</name>
<dbReference type="Proteomes" id="UP000297834">
    <property type="component" value="Unassembled WGS sequence"/>
</dbReference>
<sequence length="129" mass="14497">MQKPDYLYHGSPKQLEVLKPAQATGFSGAGDNENAVYAVAHYELAVAFALSLTAQSDTAVFSVNTEMNPPIIQLKDTLIDWHKTGYIYRLPSTSFQLIAPDQWVSYTAVRPVEVFKINPMDYKNWITLL</sequence>
<dbReference type="EMBL" id="SNTY01000015">
    <property type="protein sequence ID" value="TEU28673.1"/>
    <property type="molecule type" value="Genomic_DNA"/>
</dbReference>
<dbReference type="RefSeq" id="WP_134243929.1">
    <property type="nucleotide sequence ID" value="NZ_SNTY01000015.1"/>
</dbReference>
<accession>A0A4Y7XE80</accession>
<dbReference type="STRING" id="1120977.GCA_000619845_01130"/>
<comment type="caution">
    <text evidence="1">The sequence shown here is derived from an EMBL/GenBank/DDBJ whole genome shotgun (WGS) entry which is preliminary data.</text>
</comment>
<keyword evidence="2" id="KW-1185">Reference proteome</keyword>
<gene>
    <name evidence="1" type="ORF">E2B99_05370</name>
</gene>
<dbReference type="OrthoDB" id="6694746at2"/>
<proteinExistence type="predicted"/>